<evidence type="ECO:0000313" key="1">
    <source>
        <dbReference type="EMBL" id="WPX72180.1"/>
    </source>
</evidence>
<reference evidence="1" key="1">
    <citation type="submission" date="2023-10" db="EMBL/GenBank/DDBJ databases">
        <title>Genome sequence of Blautia coccoides DSM 935.</title>
        <authorList>
            <person name="Boeer T."/>
            <person name="Bengelsdorf F.R."/>
            <person name="Daniel R."/>
            <person name="Poehlein A."/>
        </authorList>
    </citation>
    <scope>NUCLEOTIDE SEQUENCE [LARGE SCALE GENOMIC DNA]</scope>
    <source>
        <strain evidence="1">DSM 935</strain>
    </source>
</reference>
<keyword evidence="2" id="KW-1185">Reference proteome</keyword>
<organism evidence="1 2">
    <name type="scientific">Blautia producta</name>
    <dbReference type="NCBI Taxonomy" id="33035"/>
    <lineage>
        <taxon>Bacteria</taxon>
        <taxon>Bacillati</taxon>
        <taxon>Bacillota</taxon>
        <taxon>Clostridia</taxon>
        <taxon>Lachnospirales</taxon>
        <taxon>Lachnospiraceae</taxon>
        <taxon>Blautia</taxon>
    </lineage>
</organism>
<protein>
    <submittedName>
        <fullName evidence="1">Uncharacterized protein</fullName>
    </submittedName>
</protein>
<sequence length="416" mass="47549">MVEEYSMEDFGRDTREETPYMQLTECMAPDDGSMLEELSAGVSFLTDFWQEKYLQEYITEGGSKIKFVSGRKGSGKSHLLKLTAHLAEQENYVTATFSAKDIWIHDFREIYVEVLRQSDLLACLERCSYKIIENCGFDYREVPEDMTFMDYLSRENMADAITRREIRLQLKSMFLENPLIDNNFALACSLLTGGILGHPLLEEQNKELLLGWLAGDRSVKITSLRSLGLSPARITRVNARHMLRSLAQVIHMAGYSGLLVTVDDMEILLSRSSLEPLHYTKLKREDTYESIRQLIDDIDTLKNIMFIFAFDRELLDNDKAGIKSYQALWMRIQSEIVSQRFNRFTDIVDMDRLAAQEYTEAVAEDMWEKLARCADRGGIRAAAVDREKIKEILIQSKVGAIGIPGLINRAVLGGEE</sequence>
<dbReference type="InterPro" id="IPR027417">
    <property type="entry name" value="P-loop_NTPase"/>
</dbReference>
<dbReference type="EMBL" id="CP136422">
    <property type="protein sequence ID" value="WPX72180.1"/>
    <property type="molecule type" value="Genomic_DNA"/>
</dbReference>
<dbReference type="SUPFAM" id="SSF52540">
    <property type="entry name" value="P-loop containing nucleoside triphosphate hydrolases"/>
    <property type="match status" value="1"/>
</dbReference>
<accession>A0ABZ0U830</accession>
<dbReference type="InterPro" id="IPR021228">
    <property type="entry name" value="BrxD"/>
</dbReference>
<dbReference type="Proteomes" id="UP001325248">
    <property type="component" value="Chromosome"/>
</dbReference>
<gene>
    <name evidence="1" type="ORF">BLCOC_05040</name>
</gene>
<name>A0ABZ0U830_9FIRM</name>
<dbReference type="Gene3D" id="3.40.50.300">
    <property type="entry name" value="P-loop containing nucleotide triphosphate hydrolases"/>
    <property type="match status" value="1"/>
</dbReference>
<dbReference type="Pfam" id="PF10923">
    <property type="entry name" value="BrxC_BrxD"/>
    <property type="match status" value="1"/>
</dbReference>
<evidence type="ECO:0000313" key="2">
    <source>
        <dbReference type="Proteomes" id="UP001325248"/>
    </source>
</evidence>
<proteinExistence type="predicted"/>